<organism evidence="2 3">
    <name type="scientific">Candidatus Filomicrobium marinum</name>
    <dbReference type="NCBI Taxonomy" id="1608628"/>
    <lineage>
        <taxon>Bacteria</taxon>
        <taxon>Pseudomonadati</taxon>
        <taxon>Pseudomonadota</taxon>
        <taxon>Alphaproteobacteria</taxon>
        <taxon>Hyphomicrobiales</taxon>
        <taxon>Hyphomicrobiaceae</taxon>
        <taxon>Filomicrobium</taxon>
    </lineage>
</organism>
<feature type="compositionally biased region" description="Basic and acidic residues" evidence="1">
    <location>
        <begin position="223"/>
        <end position="250"/>
    </location>
</feature>
<evidence type="ECO:0000313" key="3">
    <source>
        <dbReference type="Proteomes" id="UP000033187"/>
    </source>
</evidence>
<feature type="region of interest" description="Disordered" evidence="1">
    <location>
        <begin position="203"/>
        <end position="280"/>
    </location>
</feature>
<name>A0A0D6J9G4_9HYPH</name>
<dbReference type="KEGG" id="fil:BN1229_v1_0105"/>
<evidence type="ECO:0000256" key="1">
    <source>
        <dbReference type="SAM" id="MobiDB-lite"/>
    </source>
</evidence>
<protein>
    <submittedName>
        <fullName evidence="2">Uncharacterized protein</fullName>
    </submittedName>
</protein>
<keyword evidence="3" id="KW-1185">Reference proteome</keyword>
<gene>
    <name evidence="2" type="ORF">YBN1229_v1_0108</name>
</gene>
<dbReference type="AlphaFoldDB" id="A0A0D6J9G4"/>
<dbReference type="KEGG" id="fiy:BN1229_v1_0108"/>
<proteinExistence type="predicted"/>
<dbReference type="OrthoDB" id="7932842at2"/>
<dbReference type="Proteomes" id="UP000033187">
    <property type="component" value="Chromosome 1"/>
</dbReference>
<accession>A0A0D6J9G4</accession>
<evidence type="ECO:0000313" key="2">
    <source>
        <dbReference type="EMBL" id="CPR14876.1"/>
    </source>
</evidence>
<sequence length="280" mass="30727">MSRSQSCVKQGSRIAQLMAFGIFVGALAVRPAVALEETDDEKDGRKACEAQICRLIVDKPKEKGALKCDLGKTWGKAKIKEGADSKQIKWSFGDARCKVSVRIPKRVIVKALTQPKFTFEARPHVVHCDVETGNGIERVRAVLKPKLKFEGGRVKKAWVGLKELDGPTLLKGLVWTTAKLEDTLGIFHSEMVKEINKFVHKTCPADYGPESEKDKKKKGKDKKAKDTENDTKVVKKPDPDKSAEKPETSKADSNAKPSKEDGGKSEAEGKAASDATPKKD</sequence>
<dbReference type="EMBL" id="LN829119">
    <property type="protein sequence ID" value="CPR14876.1"/>
    <property type="molecule type" value="Genomic_DNA"/>
</dbReference>
<dbReference type="RefSeq" id="WP_046475341.1">
    <property type="nucleotide sequence ID" value="NZ_LN829118.1"/>
</dbReference>
<reference evidence="3" key="1">
    <citation type="submission" date="2015-02" db="EMBL/GenBank/DDBJ databases">
        <authorList>
            <person name="Chooi Y.-H."/>
        </authorList>
    </citation>
    <scope>NUCLEOTIDE SEQUENCE [LARGE SCALE GENOMIC DNA]</scope>
    <source>
        <strain evidence="3">strain Y</strain>
    </source>
</reference>
<feature type="compositionally biased region" description="Basic and acidic residues" evidence="1">
    <location>
        <begin position="257"/>
        <end position="280"/>
    </location>
</feature>